<evidence type="ECO:0000313" key="2">
    <source>
        <dbReference type="EnsemblMetazoa" id="ACOM032140-PA.1"/>
    </source>
</evidence>
<accession>A0A8W7PHY5</accession>
<sequence length="197" mass="19756">MPRDEVEVPGGLYTIVGSRSVCMLGNDPIGGILGRGSAADRVGAWYRADDATPPAAGMSGADRGPGVPGVPVGSSIGEPCRLSPIGGADLGVFTFGVRGVAGLRRRLLAAGCLTPLGVTLATVDFLPSESFNFGSGGWLGVVGVLASNDGIITVGVASCWTVGYCCSAKAAVAGGTEPSSSSVIPMPEFRRDDTGVR</sequence>
<dbReference type="Proteomes" id="UP000075882">
    <property type="component" value="Unassembled WGS sequence"/>
</dbReference>
<organism evidence="2">
    <name type="scientific">Anopheles coluzzii</name>
    <name type="common">African malaria mosquito</name>
    <dbReference type="NCBI Taxonomy" id="1518534"/>
    <lineage>
        <taxon>Eukaryota</taxon>
        <taxon>Metazoa</taxon>
        <taxon>Ecdysozoa</taxon>
        <taxon>Arthropoda</taxon>
        <taxon>Hexapoda</taxon>
        <taxon>Insecta</taxon>
        <taxon>Pterygota</taxon>
        <taxon>Neoptera</taxon>
        <taxon>Endopterygota</taxon>
        <taxon>Diptera</taxon>
        <taxon>Nematocera</taxon>
        <taxon>Culicoidea</taxon>
        <taxon>Culicidae</taxon>
        <taxon>Anophelinae</taxon>
        <taxon>Anopheles</taxon>
    </lineage>
</organism>
<dbReference type="EnsemblMetazoa" id="ACOM032140-RA">
    <property type="protein sequence ID" value="ACOM032140-PA.1"/>
    <property type="gene ID" value="ACOM032140"/>
</dbReference>
<dbReference type="AlphaFoldDB" id="A0A8W7PHY5"/>
<name>A0A8W7PHY5_ANOCL</name>
<proteinExistence type="predicted"/>
<feature type="region of interest" description="Disordered" evidence="1">
    <location>
        <begin position="174"/>
        <end position="197"/>
    </location>
</feature>
<protein>
    <submittedName>
        <fullName evidence="2">Uncharacterized protein</fullName>
    </submittedName>
</protein>
<evidence type="ECO:0000256" key="1">
    <source>
        <dbReference type="SAM" id="MobiDB-lite"/>
    </source>
</evidence>
<reference evidence="2" key="1">
    <citation type="submission" date="2022-08" db="UniProtKB">
        <authorList>
            <consortium name="EnsemblMetazoa"/>
        </authorList>
    </citation>
    <scope>IDENTIFICATION</scope>
</reference>
<feature type="compositionally biased region" description="Basic and acidic residues" evidence="1">
    <location>
        <begin position="188"/>
        <end position="197"/>
    </location>
</feature>